<dbReference type="SMART" id="SM00869">
    <property type="entry name" value="Autotransporter"/>
    <property type="match status" value="1"/>
</dbReference>
<evidence type="ECO:0000313" key="2">
    <source>
        <dbReference type="EMBL" id="EBP8539758.1"/>
    </source>
</evidence>
<dbReference type="NCBIfam" id="TIGR01414">
    <property type="entry name" value="autotrans_barl"/>
    <property type="match status" value="1"/>
</dbReference>
<dbReference type="PROSITE" id="PS51208">
    <property type="entry name" value="AUTOTRANSPORTER"/>
    <property type="match status" value="1"/>
</dbReference>
<comment type="caution">
    <text evidence="2">The sequence shown here is derived from an EMBL/GenBank/DDBJ whole genome shotgun (WGS) entry which is preliminary data.</text>
</comment>
<dbReference type="PANTHER" id="PTHR39414:SF2">
    <property type="entry name" value="FLOCCULATION PROTEIN FLO11-LIKE"/>
    <property type="match status" value="1"/>
</dbReference>
<reference evidence="2" key="1">
    <citation type="submission" date="2018-07" db="EMBL/GenBank/DDBJ databases">
        <authorList>
            <consortium name="PulseNet: The National Subtyping Network for Foodborne Disease Surveillance"/>
            <person name="Tarr C.L."/>
            <person name="Trees E."/>
            <person name="Katz L.S."/>
            <person name="Carleton-Romer H.A."/>
            <person name="Stroika S."/>
            <person name="Kucerova Z."/>
            <person name="Roache K.F."/>
            <person name="Sabol A.L."/>
            <person name="Besser J."/>
            <person name="Gerner-Smidt P."/>
        </authorList>
    </citation>
    <scope>NUCLEOTIDE SEQUENCE</scope>
    <source>
        <strain evidence="2">2015K-0757</strain>
    </source>
</reference>
<feature type="non-terminal residue" evidence="2">
    <location>
        <position position="1"/>
    </location>
</feature>
<gene>
    <name evidence="2" type="ORF">AMM99_24780</name>
</gene>
<dbReference type="AlphaFoldDB" id="A0A5U4CEQ8"/>
<dbReference type="InterPro" id="IPR005546">
    <property type="entry name" value="Autotransporte_beta"/>
</dbReference>
<sequence length="901" mass="99063">DWTPHSLILGKLSSEGNDFHLNVGSGKNDVLSIESGNFQGTNNLIISQQQDAVSGYTPVEEWLVAQAPAGAPSEYFNIKSPVVTGQNKIITATEVTGLKKNWWAVGQKSNSTWYLDRSRHFNQLNMFQNDISISPGSVSGWKPQNLIVDGLQAYGSIFHFTVDPRLSRTDQLVLNNVPVGGGNGFSIRYLDSADSGNINVQEQLIARAPSETKAGYFTPFIKYDNETSFSSALATVKNDSEEQWWLITFDKNKSWLIDHDKEFETLNLKSSGLNVNLSEKNGRNWKPHTLAVDYLSASNVNFNITTNPQTLESDKIVINKSATGGNNSLNVSFMLEPDLPVQFKSDIVLAQAPIATKDEYFKVNPVLKGLSIYKPDFTTITSGDKKEWRLIHNAVDMTSLAPAKENIPMTALTPAKESIPMTALTPAKESIPMIALTPAKESIPMTALTPAKESIPMTALTPAKESIPMIELTPAKESIPMTALTPAKESIPMTALTPAKESIPMTALTPAKESIPMTELTPAKESIPMTALTPAKESIPMTELTPAQENTPTAVDSKSAQIDAPTAVKVSSGEGENTSNSLNVHDQDLPSFAETFFNKQDNVKLINHLSNLMTLSQIDFIQESNQLNKRLGDIRQLDEQNGFWIKTDTGGARYENMKMNHQTIQMGGDKKIGDNIYGVMTTHTRGSTSGEDSEDHTTWGGGLYYSWVPENGLFIDVVGKYLKTSQTWFTDSSLKRNNSTRKEIFMGSVQAGWHLTSSTGAVFIEPSVELLGGYSSGFTIQGGDIKVHSEHSLPLYSKSGVSAGINWLPESQHQISLSAGIYKLHTLRSPGGFELSEYSGQSNNWLSRKQSQGKKDERYLIDMSLNARLSEKWRVYIQTSTSTGGILHDDYNGQLGLRYQF</sequence>
<dbReference type="PANTHER" id="PTHR39414">
    <property type="entry name" value="SERINE/ARGININE REPETITIVE MATRIX PROTEIN 5-RELATED"/>
    <property type="match status" value="1"/>
</dbReference>
<dbReference type="SUPFAM" id="SSF103515">
    <property type="entry name" value="Autotransporter"/>
    <property type="match status" value="1"/>
</dbReference>
<dbReference type="InterPro" id="IPR036709">
    <property type="entry name" value="Autotransporte_beta_dom_sf"/>
</dbReference>
<dbReference type="EMBL" id="AAGMUQ010000025">
    <property type="protein sequence ID" value="EBP8539758.1"/>
    <property type="molecule type" value="Genomic_DNA"/>
</dbReference>
<feature type="domain" description="Autotransporter" evidence="1">
    <location>
        <begin position="636"/>
        <end position="901"/>
    </location>
</feature>
<organism evidence="2">
    <name type="scientific">Salmonella enterica</name>
    <name type="common">Salmonella choleraesuis</name>
    <dbReference type="NCBI Taxonomy" id="28901"/>
    <lineage>
        <taxon>Bacteria</taxon>
        <taxon>Pseudomonadati</taxon>
        <taxon>Pseudomonadota</taxon>
        <taxon>Gammaproteobacteria</taxon>
        <taxon>Enterobacterales</taxon>
        <taxon>Enterobacteriaceae</taxon>
        <taxon>Salmonella</taxon>
    </lineage>
</organism>
<dbReference type="GO" id="GO:0019867">
    <property type="term" value="C:outer membrane"/>
    <property type="evidence" value="ECO:0007669"/>
    <property type="project" value="InterPro"/>
</dbReference>
<dbReference type="InterPro" id="IPR006315">
    <property type="entry name" value="OM_autotransptr_brl_dom"/>
</dbReference>
<protein>
    <submittedName>
        <fullName evidence="2">Autotransporter outer membrane beta-barrel domain-containing protein</fullName>
    </submittedName>
</protein>
<name>A0A5U4CEQ8_SALER</name>
<dbReference type="InterPro" id="IPR012332">
    <property type="entry name" value="Autotransporter_pectin_lyase_C"/>
</dbReference>
<dbReference type="Pfam" id="PF03797">
    <property type="entry name" value="Autotransporter"/>
    <property type="match status" value="1"/>
</dbReference>
<accession>A0A5U4CEQ8</accession>
<proteinExistence type="predicted"/>
<dbReference type="Gene3D" id="2.160.20.20">
    <property type="match status" value="3"/>
</dbReference>
<dbReference type="Gene3D" id="2.40.128.130">
    <property type="entry name" value="Autotransporter beta-domain"/>
    <property type="match status" value="1"/>
</dbReference>
<evidence type="ECO:0000259" key="1">
    <source>
        <dbReference type="PROSITE" id="PS51208"/>
    </source>
</evidence>